<reference evidence="2 3" key="1">
    <citation type="submission" date="2024-12" db="EMBL/GenBank/DDBJ databases">
        <title>The coexistence of Mycolicibacterium septicum and Mycolicibacterium nivoides in clinical samples.</title>
        <authorList>
            <person name="Wang C."/>
            <person name="Feng Y."/>
            <person name="Zong Z."/>
        </authorList>
    </citation>
    <scope>NUCLEOTIDE SEQUENCE [LARGE SCALE GENOMIC DNA]</scope>
    <source>
        <strain evidence="2 3">120310</strain>
    </source>
</reference>
<evidence type="ECO:0000313" key="3">
    <source>
        <dbReference type="Proteomes" id="UP001635817"/>
    </source>
</evidence>
<name>A0ABW9M2R4_9MYCO</name>
<evidence type="ECO:0008006" key="4">
    <source>
        <dbReference type="Google" id="ProtNLM"/>
    </source>
</evidence>
<keyword evidence="1" id="KW-0732">Signal</keyword>
<keyword evidence="3" id="KW-1185">Reference proteome</keyword>
<dbReference type="RefSeq" id="WP_409552670.1">
    <property type="nucleotide sequence ID" value="NZ_JBKBDE010000013.1"/>
</dbReference>
<accession>A0ABW9M2R4</accession>
<evidence type="ECO:0000313" key="2">
    <source>
        <dbReference type="EMBL" id="MFN6554594.1"/>
    </source>
</evidence>
<dbReference type="Proteomes" id="UP001635817">
    <property type="component" value="Unassembled WGS sequence"/>
</dbReference>
<proteinExistence type="predicted"/>
<gene>
    <name evidence="2" type="ORF">ACK4CP_29675</name>
</gene>
<feature type="signal peptide" evidence="1">
    <location>
        <begin position="1"/>
        <end position="22"/>
    </location>
</feature>
<organism evidence="2 3">
    <name type="scientific">Mycolicibacterium septicum</name>
    <dbReference type="NCBI Taxonomy" id="98668"/>
    <lineage>
        <taxon>Bacteria</taxon>
        <taxon>Bacillati</taxon>
        <taxon>Actinomycetota</taxon>
        <taxon>Actinomycetes</taxon>
        <taxon>Mycobacteriales</taxon>
        <taxon>Mycobacteriaceae</taxon>
        <taxon>Mycolicibacterium</taxon>
    </lineage>
</organism>
<evidence type="ECO:0000256" key="1">
    <source>
        <dbReference type="SAM" id="SignalP"/>
    </source>
</evidence>
<protein>
    <recommendedName>
        <fullName evidence="4">RHIM domain-containing protein</fullName>
    </recommendedName>
</protein>
<sequence length="121" mass="12312">MEPISLVLAALAAGATTGLTSAAGTAITDAYSALKKLIGAKLADKGKDSAVVNEKDADKLKAELAGMLSDADIDDHIRAVATELLMNADPVGSQAGKYVVTVQNSQGTVVGDHANITQTFN</sequence>
<feature type="chain" id="PRO_5045263429" description="RHIM domain-containing protein" evidence="1">
    <location>
        <begin position="23"/>
        <end position="121"/>
    </location>
</feature>
<dbReference type="EMBL" id="JBKBDE010000013">
    <property type="protein sequence ID" value="MFN6554594.1"/>
    <property type="molecule type" value="Genomic_DNA"/>
</dbReference>
<comment type="caution">
    <text evidence="2">The sequence shown here is derived from an EMBL/GenBank/DDBJ whole genome shotgun (WGS) entry which is preliminary data.</text>
</comment>